<reference evidence="14 15" key="1">
    <citation type="submission" date="2015-07" db="EMBL/GenBank/DDBJ databases">
        <title>High-quality genome of monoxenous trypanosomatid Leptomonas pyrrhocoris.</title>
        <authorList>
            <person name="Flegontov P."/>
            <person name="Butenko A."/>
            <person name="Firsov S."/>
            <person name="Vlcek C."/>
            <person name="Logacheva M.D."/>
            <person name="Field M."/>
            <person name="Filatov D."/>
            <person name="Flegontova O."/>
            <person name="Gerasimov E."/>
            <person name="Jackson A.P."/>
            <person name="Kelly S."/>
            <person name="Opperdoes F."/>
            <person name="O'Reilly A."/>
            <person name="Votypka J."/>
            <person name="Yurchenko V."/>
            <person name="Lukes J."/>
        </authorList>
    </citation>
    <scope>NUCLEOTIDE SEQUENCE [LARGE SCALE GENOMIC DNA]</scope>
    <source>
        <strain evidence="14">H10</strain>
    </source>
</reference>
<evidence type="ECO:0000256" key="2">
    <source>
        <dbReference type="ARBA" id="ARBA00022490"/>
    </source>
</evidence>
<feature type="coiled-coil region" evidence="10">
    <location>
        <begin position="118"/>
        <end position="180"/>
    </location>
</feature>
<comment type="function">
    <text evidence="5">May be involved in the reorganization of actin cytoskeleton mediated by RND1, RND2 and RND3. Promotes RHOA activation mediated by GNA12 and GNA13.</text>
</comment>
<evidence type="ECO:0000256" key="10">
    <source>
        <dbReference type="SAM" id="Coils"/>
    </source>
</evidence>
<dbReference type="Gene3D" id="3.10.20.90">
    <property type="entry name" value="Phosphatidylinositol 3-kinase Catalytic Subunit, Chain A, domain 1"/>
    <property type="match status" value="1"/>
</dbReference>
<organism evidence="14 15">
    <name type="scientific">Leptomonas pyrrhocoris</name>
    <name type="common">Firebug parasite</name>
    <dbReference type="NCBI Taxonomy" id="157538"/>
    <lineage>
        <taxon>Eukaryota</taxon>
        <taxon>Discoba</taxon>
        <taxon>Euglenozoa</taxon>
        <taxon>Kinetoplastea</taxon>
        <taxon>Metakinetoplastina</taxon>
        <taxon>Trypanosomatida</taxon>
        <taxon>Trypanosomatidae</taxon>
        <taxon>Leishmaniinae</taxon>
        <taxon>Leptomonas</taxon>
    </lineage>
</organism>
<dbReference type="GO" id="GO:0043130">
    <property type="term" value="F:ubiquitin binding"/>
    <property type="evidence" value="ECO:0007669"/>
    <property type="project" value="TreeGrafter"/>
</dbReference>
<dbReference type="Gene3D" id="3.30.420.210">
    <property type="entry name" value="SEP domain"/>
    <property type="match status" value="1"/>
</dbReference>
<name>A0A0M9G3R5_LEPPY</name>
<feature type="region of interest" description="Disordered" evidence="11">
    <location>
        <begin position="394"/>
        <end position="446"/>
    </location>
</feature>
<dbReference type="PROSITE" id="PS50033">
    <property type="entry name" value="UBX"/>
    <property type="match status" value="1"/>
</dbReference>
<dbReference type="OrthoDB" id="25887at2759"/>
<dbReference type="InterPro" id="IPR001012">
    <property type="entry name" value="UBX_dom"/>
</dbReference>
<dbReference type="SUPFAM" id="SSF102848">
    <property type="entry name" value="NSFL1 (p97 ATPase) cofactor p47, SEP domain"/>
    <property type="match status" value="1"/>
</dbReference>
<dbReference type="PANTHER" id="PTHR23333">
    <property type="entry name" value="UBX DOMAIN CONTAINING PROTEIN"/>
    <property type="match status" value="1"/>
</dbReference>
<evidence type="ECO:0000256" key="7">
    <source>
        <dbReference type="ARBA" id="ARBA00073759"/>
    </source>
</evidence>
<feature type="region of interest" description="Disordered" evidence="11">
    <location>
        <begin position="56"/>
        <end position="78"/>
    </location>
</feature>
<evidence type="ECO:0000256" key="11">
    <source>
        <dbReference type="SAM" id="MobiDB-lite"/>
    </source>
</evidence>
<keyword evidence="3 10" id="KW-0175">Coiled coil</keyword>
<feature type="region of interest" description="Disordered" evidence="11">
    <location>
        <begin position="1"/>
        <end position="34"/>
    </location>
</feature>
<protein>
    <recommendedName>
        <fullName evidence="7">UBX domain-containing protein 11</fullName>
    </recommendedName>
    <alternativeName>
        <fullName evidence="9">Socius</fullName>
    </alternativeName>
    <alternativeName>
        <fullName evidence="8">UBX domain-containing protein 5</fullName>
    </alternativeName>
</protein>
<keyword evidence="2" id="KW-0963">Cytoplasm</keyword>
<sequence length="645" mass="69438">MDKGRRLVSKPLGSPQKYRPGVGTPNKKKRNALDDPLLLLPDVLDDATRRELLQEVLRPRRASPSSVERPAGNAGAVGVGGGCGPNGGGGAANLDKEPFANQLRSRVRAGSQNSDDLVTAMAARLKELESKHKAYQSELQELHGRYRQLNDTYQRERQLREEAETAVLTLYSEKELLEQQLGGFESATGTPRAGKGAGDSPSKDRRASQEGAPSTPSKTSPKKEKFDLFSGDFNENDGEKAAPTHFTNTARPGTLLFSPQKTRVGENAKQAPPPSHVSQQAPAHRDQRHSAATVDMAMLTKNARILSDYVGWKGVVRHGNQAGIRERDVVRVVIYKNGICVNRGPFRPYGWALCDAFLDDLMEGYYPYEFKEKYPDGFPIEITDCSTETCVVDEHGSPHAKAGGRSTAAGEGRSASSSPSPVFPSEGGRRLGGAPLEAGKPRPVHTLQDCKDGVGYNPVSAAEFLSKVPAQRVTASGQLVPVRSEMAALMGLKDGATAKASGSPAASNGPSNTVKRMAAAEAASRRAKIHPPPPPSPQQQPDSPSKRAVDGKAASTRSRSSSVVEGSFLAICVRLPTGQKVTLDAALKDTVATLREKFIAAAPQFARTSYELYQAFPVKCEWKERNRTLASLGIRRSCTLMVKLK</sequence>
<dbReference type="GO" id="GO:0043161">
    <property type="term" value="P:proteasome-mediated ubiquitin-dependent protein catabolic process"/>
    <property type="evidence" value="ECO:0007669"/>
    <property type="project" value="TreeGrafter"/>
</dbReference>
<evidence type="ECO:0000256" key="6">
    <source>
        <dbReference type="ARBA" id="ARBA00062345"/>
    </source>
</evidence>
<evidence type="ECO:0000256" key="5">
    <source>
        <dbReference type="ARBA" id="ARBA00059434"/>
    </source>
</evidence>
<comment type="subcellular location">
    <subcellularLocation>
        <location evidence="1">Cytoplasm</location>
        <location evidence="1">Cytoskeleton</location>
    </subcellularLocation>
</comment>
<comment type="subunit">
    <text evidence="6">Interacts with GNA12, GNA13, RND1, RND2 and RND3.</text>
</comment>
<evidence type="ECO:0000256" key="9">
    <source>
        <dbReference type="ARBA" id="ARBA00081109"/>
    </source>
</evidence>
<dbReference type="AlphaFoldDB" id="A0A0M9G3R5"/>
<evidence type="ECO:0000313" key="15">
    <source>
        <dbReference type="Proteomes" id="UP000037923"/>
    </source>
</evidence>
<evidence type="ECO:0000259" key="13">
    <source>
        <dbReference type="PROSITE" id="PS51399"/>
    </source>
</evidence>
<dbReference type="SUPFAM" id="SSF54236">
    <property type="entry name" value="Ubiquitin-like"/>
    <property type="match status" value="1"/>
</dbReference>
<dbReference type="CDD" id="cd01767">
    <property type="entry name" value="UBX"/>
    <property type="match status" value="1"/>
</dbReference>
<proteinExistence type="predicted"/>
<evidence type="ECO:0000256" key="8">
    <source>
        <dbReference type="ARBA" id="ARBA00075811"/>
    </source>
</evidence>
<evidence type="ECO:0000256" key="3">
    <source>
        <dbReference type="ARBA" id="ARBA00023054"/>
    </source>
</evidence>
<keyword evidence="15" id="KW-1185">Reference proteome</keyword>
<dbReference type="EMBL" id="LGTL01000006">
    <property type="protein sequence ID" value="KPA81637.1"/>
    <property type="molecule type" value="Genomic_DNA"/>
</dbReference>
<feature type="compositionally biased region" description="Polar residues" evidence="11">
    <location>
        <begin position="245"/>
        <end position="261"/>
    </location>
</feature>
<evidence type="ECO:0000256" key="1">
    <source>
        <dbReference type="ARBA" id="ARBA00004245"/>
    </source>
</evidence>
<feature type="compositionally biased region" description="Low complexity" evidence="11">
    <location>
        <begin position="498"/>
        <end position="522"/>
    </location>
</feature>
<evidence type="ECO:0000313" key="14">
    <source>
        <dbReference type="EMBL" id="KPA81637.1"/>
    </source>
</evidence>
<dbReference type="OMA" id="WALCDAF"/>
<feature type="region of interest" description="Disordered" evidence="11">
    <location>
        <begin position="183"/>
        <end position="290"/>
    </location>
</feature>
<feature type="compositionally biased region" description="Low complexity" evidence="11">
    <location>
        <begin position="403"/>
        <end position="426"/>
    </location>
</feature>
<dbReference type="Pfam" id="PF08059">
    <property type="entry name" value="SEP"/>
    <property type="match status" value="1"/>
</dbReference>
<evidence type="ECO:0000256" key="4">
    <source>
        <dbReference type="ARBA" id="ARBA00023212"/>
    </source>
</evidence>
<feature type="domain" description="UBX" evidence="12">
    <location>
        <begin position="571"/>
        <end position="642"/>
    </location>
</feature>
<dbReference type="PANTHER" id="PTHR23333:SF4">
    <property type="entry name" value="UBX DOMAIN-CONTAINING PROTEIN 11"/>
    <property type="match status" value="1"/>
</dbReference>
<dbReference type="InterPro" id="IPR029071">
    <property type="entry name" value="Ubiquitin-like_domsf"/>
</dbReference>
<dbReference type="FunFam" id="3.30.420.210:FF:000003">
    <property type="entry name" value="UBX domain protein 11"/>
    <property type="match status" value="1"/>
</dbReference>
<evidence type="ECO:0000259" key="12">
    <source>
        <dbReference type="PROSITE" id="PS50033"/>
    </source>
</evidence>
<dbReference type="RefSeq" id="XP_015660076.1">
    <property type="nucleotide sequence ID" value="XM_015801456.1"/>
</dbReference>
<accession>A0A0M9G3R5</accession>
<dbReference type="InterPro" id="IPR036241">
    <property type="entry name" value="NSFL1C_SEP_dom_sf"/>
</dbReference>
<comment type="caution">
    <text evidence="14">The sequence shown here is derived from an EMBL/GenBank/DDBJ whole genome shotgun (WGS) entry which is preliminary data.</text>
</comment>
<dbReference type="GeneID" id="26904253"/>
<feature type="domain" description="SEP" evidence="13">
    <location>
        <begin position="327"/>
        <end position="391"/>
    </location>
</feature>
<feature type="region of interest" description="Disordered" evidence="11">
    <location>
        <begin position="497"/>
        <end position="558"/>
    </location>
</feature>
<dbReference type="VEuPathDB" id="TriTrypDB:LpyrH10_06_3320"/>
<gene>
    <name evidence="14" type="ORF">ABB37_03962</name>
</gene>
<dbReference type="GO" id="GO:0005856">
    <property type="term" value="C:cytoskeleton"/>
    <property type="evidence" value="ECO:0007669"/>
    <property type="project" value="UniProtKB-SubCell"/>
</dbReference>
<dbReference type="InterPro" id="IPR012989">
    <property type="entry name" value="SEP_domain"/>
</dbReference>
<keyword evidence="4" id="KW-0206">Cytoskeleton</keyword>
<dbReference type="Proteomes" id="UP000037923">
    <property type="component" value="Unassembled WGS sequence"/>
</dbReference>
<dbReference type="PROSITE" id="PS51399">
    <property type="entry name" value="SEP"/>
    <property type="match status" value="1"/>
</dbReference>